<organism evidence="2 3">
    <name type="scientific">Dorcoceras hygrometricum</name>
    <dbReference type="NCBI Taxonomy" id="472368"/>
    <lineage>
        <taxon>Eukaryota</taxon>
        <taxon>Viridiplantae</taxon>
        <taxon>Streptophyta</taxon>
        <taxon>Embryophyta</taxon>
        <taxon>Tracheophyta</taxon>
        <taxon>Spermatophyta</taxon>
        <taxon>Magnoliopsida</taxon>
        <taxon>eudicotyledons</taxon>
        <taxon>Gunneridae</taxon>
        <taxon>Pentapetalae</taxon>
        <taxon>asterids</taxon>
        <taxon>lamiids</taxon>
        <taxon>Lamiales</taxon>
        <taxon>Gesneriaceae</taxon>
        <taxon>Didymocarpoideae</taxon>
        <taxon>Trichosporeae</taxon>
        <taxon>Loxocarpinae</taxon>
        <taxon>Dorcoceras</taxon>
    </lineage>
</organism>
<feature type="region of interest" description="Disordered" evidence="1">
    <location>
        <begin position="46"/>
        <end position="140"/>
    </location>
</feature>
<evidence type="ECO:0000313" key="3">
    <source>
        <dbReference type="Proteomes" id="UP000250235"/>
    </source>
</evidence>
<dbReference type="EMBL" id="KV017410">
    <property type="protein sequence ID" value="KZV18557.1"/>
    <property type="molecule type" value="Genomic_DNA"/>
</dbReference>
<keyword evidence="3" id="KW-1185">Reference proteome</keyword>
<feature type="compositionally biased region" description="Basic and acidic residues" evidence="1">
    <location>
        <begin position="86"/>
        <end position="108"/>
    </location>
</feature>
<accession>A0A2Z7ABZ2</accession>
<feature type="region of interest" description="Disordered" evidence="1">
    <location>
        <begin position="199"/>
        <end position="225"/>
    </location>
</feature>
<name>A0A2Z7ABZ2_9LAMI</name>
<proteinExistence type="predicted"/>
<reference evidence="2 3" key="1">
    <citation type="journal article" date="2015" name="Proc. Natl. Acad. Sci. U.S.A.">
        <title>The resurrection genome of Boea hygrometrica: A blueprint for survival of dehydration.</title>
        <authorList>
            <person name="Xiao L."/>
            <person name="Yang G."/>
            <person name="Zhang L."/>
            <person name="Yang X."/>
            <person name="Zhao S."/>
            <person name="Ji Z."/>
            <person name="Zhou Q."/>
            <person name="Hu M."/>
            <person name="Wang Y."/>
            <person name="Chen M."/>
            <person name="Xu Y."/>
            <person name="Jin H."/>
            <person name="Xiao X."/>
            <person name="Hu G."/>
            <person name="Bao F."/>
            <person name="Hu Y."/>
            <person name="Wan P."/>
            <person name="Li L."/>
            <person name="Deng X."/>
            <person name="Kuang T."/>
            <person name="Xiang C."/>
            <person name="Zhu J.K."/>
            <person name="Oliver M.J."/>
            <person name="He Y."/>
        </authorList>
    </citation>
    <scope>NUCLEOTIDE SEQUENCE [LARGE SCALE GENOMIC DNA]</scope>
    <source>
        <strain evidence="3">cv. XS01</strain>
    </source>
</reference>
<gene>
    <name evidence="2" type="ORF">F511_42575</name>
</gene>
<evidence type="ECO:0000256" key="1">
    <source>
        <dbReference type="SAM" id="MobiDB-lite"/>
    </source>
</evidence>
<dbReference type="Proteomes" id="UP000250235">
    <property type="component" value="Unassembled WGS sequence"/>
</dbReference>
<feature type="compositionally biased region" description="Polar residues" evidence="1">
    <location>
        <begin position="215"/>
        <end position="225"/>
    </location>
</feature>
<protein>
    <submittedName>
        <fullName evidence="2">WD repeat-containing protein 44-like</fullName>
    </submittedName>
</protein>
<evidence type="ECO:0000313" key="2">
    <source>
        <dbReference type="EMBL" id="KZV18557.1"/>
    </source>
</evidence>
<dbReference type="AlphaFoldDB" id="A0A2Z7ABZ2"/>
<sequence length="225" mass="24937">MVKRLETSPHDPLGITDSACKNQSVMVSIQYGPFNPYIPIRSTTIGPNQTLEEFRPAVTTSPKTRRSGGRPATAPPPRQKSRRQRITHDAKRDATARPATIERRKIIDQQRPASLDQWRQPSDRCGQRAQSSSRDQARPARLLITRHARPPVEIQVRHGATSHDRRRHPIGHLVRQASNSRRPSCGRCAASARPACASACGGERGPPHTAAAGWPTSNFDFNSEK</sequence>